<feature type="non-terminal residue" evidence="7">
    <location>
        <position position="1"/>
    </location>
</feature>
<feature type="transmembrane region" description="Helical" evidence="5">
    <location>
        <begin position="36"/>
        <end position="53"/>
    </location>
</feature>
<name>A0A4Y2JJY0_ARAVE</name>
<feature type="transmembrane region" description="Helical" evidence="5">
    <location>
        <begin position="73"/>
        <end position="93"/>
    </location>
</feature>
<feature type="transmembrane region" description="Helical" evidence="5">
    <location>
        <begin position="136"/>
        <end position="160"/>
    </location>
</feature>
<feature type="transmembrane region" description="Helical" evidence="5">
    <location>
        <begin position="6"/>
        <end position="24"/>
    </location>
</feature>
<evidence type="ECO:0000313" key="7">
    <source>
        <dbReference type="EMBL" id="GBM90663.1"/>
    </source>
</evidence>
<keyword evidence="3 5" id="KW-1133">Transmembrane helix</keyword>
<dbReference type="AlphaFoldDB" id="A0A4Y2JJY0"/>
<keyword evidence="2 5" id="KW-0812">Transmembrane</keyword>
<protein>
    <submittedName>
        <fullName evidence="7">Sodium-independent sulfate anion transporter</fullName>
    </submittedName>
</protein>
<keyword evidence="4 5" id="KW-0472">Membrane</keyword>
<evidence type="ECO:0000256" key="1">
    <source>
        <dbReference type="ARBA" id="ARBA00004141"/>
    </source>
</evidence>
<evidence type="ECO:0000256" key="3">
    <source>
        <dbReference type="ARBA" id="ARBA00022989"/>
    </source>
</evidence>
<dbReference type="PANTHER" id="PTHR11814">
    <property type="entry name" value="SULFATE TRANSPORTER"/>
    <property type="match status" value="1"/>
</dbReference>
<feature type="transmembrane region" description="Helical" evidence="5">
    <location>
        <begin position="100"/>
        <end position="116"/>
    </location>
</feature>
<feature type="domain" description="SLC26A/SulP transporter" evidence="6">
    <location>
        <begin position="5"/>
        <end position="133"/>
    </location>
</feature>
<sequence length="175" mass="18889">DLGSGIIVIPFLSLLEAVAIAKTFTKGEKLHATREMIALGMGNLVGSFVSSYPVTGSFSRSVINNTSGVRTPLGGVVSGSFVLLALCVIAPLFHYIPKSCLSAIIFSAVIFMIHFEDIPEMWKGNKVELIPFFTTFLLSFIFGLEYGLLFGIAVALGILLRKQNEVDISVTTKKV</sequence>
<dbReference type="EMBL" id="BGPR01110957">
    <property type="protein sequence ID" value="GBM90663.1"/>
    <property type="molecule type" value="Genomic_DNA"/>
</dbReference>
<evidence type="ECO:0000256" key="4">
    <source>
        <dbReference type="ARBA" id="ARBA00023136"/>
    </source>
</evidence>
<evidence type="ECO:0000259" key="6">
    <source>
        <dbReference type="Pfam" id="PF00916"/>
    </source>
</evidence>
<dbReference type="InterPro" id="IPR001902">
    <property type="entry name" value="SLC26A/SulP_fam"/>
</dbReference>
<comment type="subcellular location">
    <subcellularLocation>
        <location evidence="1">Membrane</location>
        <topology evidence="1">Multi-pass membrane protein</topology>
    </subcellularLocation>
</comment>
<dbReference type="GO" id="GO:0016020">
    <property type="term" value="C:membrane"/>
    <property type="evidence" value="ECO:0007669"/>
    <property type="project" value="UniProtKB-SubCell"/>
</dbReference>
<evidence type="ECO:0000256" key="2">
    <source>
        <dbReference type="ARBA" id="ARBA00022692"/>
    </source>
</evidence>
<keyword evidence="8" id="KW-1185">Reference proteome</keyword>
<evidence type="ECO:0000256" key="5">
    <source>
        <dbReference type="SAM" id="Phobius"/>
    </source>
</evidence>
<dbReference type="InterPro" id="IPR011547">
    <property type="entry name" value="SLC26A/SulP_dom"/>
</dbReference>
<organism evidence="7 8">
    <name type="scientific">Araneus ventricosus</name>
    <name type="common">Orbweaver spider</name>
    <name type="synonym">Epeira ventricosa</name>
    <dbReference type="NCBI Taxonomy" id="182803"/>
    <lineage>
        <taxon>Eukaryota</taxon>
        <taxon>Metazoa</taxon>
        <taxon>Ecdysozoa</taxon>
        <taxon>Arthropoda</taxon>
        <taxon>Chelicerata</taxon>
        <taxon>Arachnida</taxon>
        <taxon>Araneae</taxon>
        <taxon>Araneomorphae</taxon>
        <taxon>Entelegynae</taxon>
        <taxon>Araneoidea</taxon>
        <taxon>Araneidae</taxon>
        <taxon>Araneus</taxon>
    </lineage>
</organism>
<comment type="caution">
    <text evidence="7">The sequence shown here is derived from an EMBL/GenBank/DDBJ whole genome shotgun (WGS) entry which is preliminary data.</text>
</comment>
<accession>A0A4Y2JJY0</accession>
<reference evidence="7 8" key="1">
    <citation type="journal article" date="2019" name="Sci. Rep.">
        <title>Orb-weaving spider Araneus ventricosus genome elucidates the spidroin gene catalogue.</title>
        <authorList>
            <person name="Kono N."/>
            <person name="Nakamura H."/>
            <person name="Ohtoshi R."/>
            <person name="Moran D.A.P."/>
            <person name="Shinohara A."/>
            <person name="Yoshida Y."/>
            <person name="Fujiwara M."/>
            <person name="Mori M."/>
            <person name="Tomita M."/>
            <person name="Arakawa K."/>
        </authorList>
    </citation>
    <scope>NUCLEOTIDE SEQUENCE [LARGE SCALE GENOMIC DNA]</scope>
</reference>
<dbReference type="Pfam" id="PF00916">
    <property type="entry name" value="Sulfate_transp"/>
    <property type="match status" value="1"/>
</dbReference>
<proteinExistence type="predicted"/>
<dbReference type="GO" id="GO:0055085">
    <property type="term" value="P:transmembrane transport"/>
    <property type="evidence" value="ECO:0007669"/>
    <property type="project" value="InterPro"/>
</dbReference>
<gene>
    <name evidence="7" type="primary">Slc26a11_1</name>
    <name evidence="7" type="ORF">AVEN_188893_1</name>
</gene>
<dbReference type="Proteomes" id="UP000499080">
    <property type="component" value="Unassembled WGS sequence"/>
</dbReference>
<evidence type="ECO:0000313" key="8">
    <source>
        <dbReference type="Proteomes" id="UP000499080"/>
    </source>
</evidence>
<dbReference type="OrthoDB" id="288203at2759"/>